<evidence type="ECO:0000313" key="2">
    <source>
        <dbReference type="Proteomes" id="UP000003786"/>
    </source>
</evidence>
<name>J4DNV2_THEOR</name>
<dbReference type="AlphaFoldDB" id="J4DNV2"/>
<accession>J4DNV2</accession>
<sequence>MDLLYNVFGYSSAFGLGDFLQVCGSEYMFWGRILNRFEIFKLNTNLNFCCGVITQWLNFRGCRLISDRLLWCDNSVVDSSSATVANWLWSCGLTADDVLDCCGVITQWLNFSGCRLISDRLLWCDNSVVDSSSVKVASVDES</sequence>
<keyword evidence="2" id="KW-1185">Reference proteome</keyword>
<dbReference type="RefSeq" id="XP_009689905.1">
    <property type="nucleotide sequence ID" value="XM_009691610.1"/>
</dbReference>
<dbReference type="EMBL" id="AP011946">
    <property type="protein sequence ID" value="BAM39604.1"/>
    <property type="molecule type" value="Genomic_DNA"/>
</dbReference>
<dbReference type="VEuPathDB" id="PiroplasmaDB:TOT_010001058"/>
<protein>
    <submittedName>
        <fullName evidence="1">Uncharacterized protein</fullName>
    </submittedName>
</protein>
<evidence type="ECO:0000313" key="1">
    <source>
        <dbReference type="EMBL" id="BAM39604.1"/>
    </source>
</evidence>
<gene>
    <name evidence="1" type="ORF">TOT_010001058</name>
</gene>
<dbReference type="Proteomes" id="UP000003786">
    <property type="component" value="Chromosome 1"/>
</dbReference>
<dbReference type="KEGG" id="tot:TOT_010001058"/>
<reference evidence="1 2" key="1">
    <citation type="journal article" date="2012" name="MBio">
        <title>Comparative genome analysis of three eukaryotic parasites with differing abilities to transform leukocytes reveals key mediators of Theileria-induced leukocyte transformation.</title>
        <authorList>
            <person name="Hayashida K."/>
            <person name="Hara Y."/>
            <person name="Abe T."/>
            <person name="Yamasaki C."/>
            <person name="Toyoda A."/>
            <person name="Kosuge T."/>
            <person name="Suzuki Y."/>
            <person name="Sato Y."/>
            <person name="Kawashima S."/>
            <person name="Katayama T."/>
            <person name="Wakaguri H."/>
            <person name="Inoue N."/>
            <person name="Homma K."/>
            <person name="Tada-Umezaki M."/>
            <person name="Yagi Y."/>
            <person name="Fujii Y."/>
            <person name="Habara T."/>
            <person name="Kanehisa M."/>
            <person name="Watanabe H."/>
            <person name="Ito K."/>
            <person name="Gojobori T."/>
            <person name="Sugawara H."/>
            <person name="Imanishi T."/>
            <person name="Weir W."/>
            <person name="Gardner M."/>
            <person name="Pain A."/>
            <person name="Shiels B."/>
            <person name="Hattori M."/>
            <person name="Nene V."/>
            <person name="Sugimoto C."/>
        </authorList>
    </citation>
    <scope>NUCLEOTIDE SEQUENCE [LARGE SCALE GENOMIC DNA]</scope>
    <source>
        <strain evidence="1 2">Shintoku</strain>
    </source>
</reference>
<proteinExistence type="predicted"/>
<dbReference type="GeneID" id="20713879"/>
<organism evidence="1 2">
    <name type="scientific">Theileria orientalis strain Shintoku</name>
    <dbReference type="NCBI Taxonomy" id="869250"/>
    <lineage>
        <taxon>Eukaryota</taxon>
        <taxon>Sar</taxon>
        <taxon>Alveolata</taxon>
        <taxon>Apicomplexa</taxon>
        <taxon>Aconoidasida</taxon>
        <taxon>Piroplasmida</taxon>
        <taxon>Theileriidae</taxon>
        <taxon>Theileria</taxon>
    </lineage>
</organism>